<evidence type="ECO:0000313" key="5">
    <source>
        <dbReference type="EMBL" id="QJR30270.1"/>
    </source>
</evidence>
<evidence type="ECO:0000256" key="4">
    <source>
        <dbReference type="SAM" id="Phobius"/>
    </source>
</evidence>
<reference evidence="5 6" key="1">
    <citation type="submission" date="2020-05" db="EMBL/GenBank/DDBJ databases">
        <title>Compete genome of Limnobacter sp. SAORIC-580.</title>
        <authorList>
            <person name="Song J."/>
            <person name="Cho J.-C."/>
        </authorList>
    </citation>
    <scope>NUCLEOTIDE SEQUENCE [LARGE SCALE GENOMIC DNA]</scope>
    <source>
        <strain evidence="5 6">SAORIC-580</strain>
    </source>
</reference>
<dbReference type="InterPro" id="IPR045584">
    <property type="entry name" value="Pilin-like"/>
</dbReference>
<dbReference type="Pfam" id="PF00114">
    <property type="entry name" value="Pilin"/>
    <property type="match status" value="1"/>
</dbReference>
<dbReference type="SUPFAM" id="SSF54523">
    <property type="entry name" value="Pili subunits"/>
    <property type="match status" value="1"/>
</dbReference>
<dbReference type="Proteomes" id="UP000501130">
    <property type="component" value="Chromosome"/>
</dbReference>
<evidence type="ECO:0000256" key="3">
    <source>
        <dbReference type="RuleBase" id="RU000389"/>
    </source>
</evidence>
<keyword evidence="4" id="KW-1133">Transmembrane helix</keyword>
<dbReference type="NCBIfam" id="TIGR02532">
    <property type="entry name" value="IV_pilin_GFxxxE"/>
    <property type="match status" value="1"/>
</dbReference>
<keyword evidence="3" id="KW-0281">Fimbrium</keyword>
<protein>
    <submittedName>
        <fullName evidence="5">Prepilin-type N-terminal cleavage/methylation domain-containing protein</fullName>
    </submittedName>
</protein>
<keyword evidence="4" id="KW-0812">Transmembrane</keyword>
<keyword evidence="6" id="KW-1185">Reference proteome</keyword>
<evidence type="ECO:0000256" key="2">
    <source>
        <dbReference type="ARBA" id="ARBA00022481"/>
    </source>
</evidence>
<keyword evidence="2" id="KW-0488">Methylation</keyword>
<dbReference type="EMBL" id="CP053084">
    <property type="protein sequence ID" value="QJR30270.1"/>
    <property type="molecule type" value="Genomic_DNA"/>
</dbReference>
<accession>A0ABX6N759</accession>
<name>A0ABX6N759_9BURK</name>
<proteinExistence type="inferred from homology"/>
<feature type="transmembrane region" description="Helical" evidence="4">
    <location>
        <begin position="21"/>
        <end position="39"/>
    </location>
</feature>
<sequence length="167" mass="17857">MNTPRTVTRSKVSKGFTLIELMIGIAIIGVLSAIAIPAFQDYLNRSKVTELMNIAQSCKAGIIEFTATTNAWPANASDAGCQSNVAAQSQYARQLLVGANGRIQVTFQANTVAAGIAANNFIALIPFTGGVRHTNALQPVGEWRCVTNVAAEFRRYLPAACRNNNVN</sequence>
<gene>
    <name evidence="5" type="ORF">HKT17_11445</name>
</gene>
<dbReference type="RefSeq" id="WP_171100187.1">
    <property type="nucleotide sequence ID" value="NZ_CP053084.1"/>
</dbReference>
<organism evidence="5 6">
    <name type="scientific">Limnobacter profundi</name>
    <dbReference type="NCBI Taxonomy" id="2732163"/>
    <lineage>
        <taxon>Bacteria</taxon>
        <taxon>Pseudomonadati</taxon>
        <taxon>Pseudomonadota</taxon>
        <taxon>Betaproteobacteria</taxon>
        <taxon>Burkholderiales</taxon>
        <taxon>Burkholderiaceae</taxon>
        <taxon>Limnobacter</taxon>
    </lineage>
</organism>
<comment type="similarity">
    <text evidence="1 3">Belongs to the N-Me-Phe pilin family.</text>
</comment>
<evidence type="ECO:0000313" key="6">
    <source>
        <dbReference type="Proteomes" id="UP000501130"/>
    </source>
</evidence>
<dbReference type="PROSITE" id="PS00409">
    <property type="entry name" value="PROKAR_NTER_METHYL"/>
    <property type="match status" value="1"/>
</dbReference>
<dbReference type="InterPro" id="IPR012902">
    <property type="entry name" value="N_methyl_site"/>
</dbReference>
<dbReference type="Gene3D" id="3.30.700.10">
    <property type="entry name" value="Glycoprotein, Type 4 Pilin"/>
    <property type="match status" value="1"/>
</dbReference>
<dbReference type="Pfam" id="PF07963">
    <property type="entry name" value="N_methyl"/>
    <property type="match status" value="1"/>
</dbReference>
<dbReference type="PANTHER" id="PTHR30093">
    <property type="entry name" value="GENERAL SECRETION PATHWAY PROTEIN G"/>
    <property type="match status" value="1"/>
</dbReference>
<dbReference type="PANTHER" id="PTHR30093:SF34">
    <property type="entry name" value="PREPILIN PEPTIDASE-DEPENDENT PROTEIN D"/>
    <property type="match status" value="1"/>
</dbReference>
<dbReference type="InterPro" id="IPR001082">
    <property type="entry name" value="Pilin"/>
</dbReference>
<evidence type="ECO:0000256" key="1">
    <source>
        <dbReference type="ARBA" id="ARBA00005233"/>
    </source>
</evidence>
<keyword evidence="4" id="KW-0472">Membrane</keyword>